<dbReference type="EMBL" id="WPIP01000013">
    <property type="protein sequence ID" value="MVM90511.1"/>
    <property type="molecule type" value="Genomic_DNA"/>
</dbReference>
<name>A0A6I4HGP2_ACIBA</name>
<protein>
    <submittedName>
        <fullName evidence="1">Uncharacterized protein</fullName>
    </submittedName>
</protein>
<evidence type="ECO:0000313" key="1">
    <source>
        <dbReference type="EMBL" id="MVM90511.1"/>
    </source>
</evidence>
<dbReference type="RefSeq" id="WP_002389004.1">
    <property type="nucleotide sequence ID" value="NZ_WPIP01000013.1"/>
</dbReference>
<accession>A0A6I4HGP2</accession>
<dbReference type="AlphaFoldDB" id="A0A6I4HGP2"/>
<gene>
    <name evidence="1" type="ORF">GNY86_03160</name>
</gene>
<reference evidence="1 2" key="1">
    <citation type="submission" date="2019-11" db="EMBL/GenBank/DDBJ databases">
        <title>Multidrug-resistant Acinetobacter baumannii moving toward extensively drug-resistant over fifteen years in South of Brazil.</title>
        <authorList>
            <person name="Fedrigo N.H."/>
            <person name="Cerdeira L."/>
            <person name="Fuga B."/>
            <person name="Marini P.V.B."/>
            <person name="Shinohara D.R."/>
            <person name="Carrara-Marroni F.E."/>
            <person name="Lincopan N."/>
            <person name="Tognim M.C.B."/>
        </authorList>
    </citation>
    <scope>NUCLEOTIDE SEQUENCE [LARGE SCALE GENOMIC DNA]</scope>
    <source>
        <strain evidence="1 2">Ac576</strain>
    </source>
</reference>
<sequence length="78" mass="8974">MRVEVDSMQRIVLIDNHSPYGSLIFEKDAINNHVAVYQDSEDEEVRTVFESLDESAYFNQVELIEGLQKVISLLKEGE</sequence>
<dbReference type="Proteomes" id="UP000439424">
    <property type="component" value="Unassembled WGS sequence"/>
</dbReference>
<evidence type="ECO:0000313" key="2">
    <source>
        <dbReference type="Proteomes" id="UP000439424"/>
    </source>
</evidence>
<proteinExistence type="predicted"/>
<comment type="caution">
    <text evidence="1">The sequence shown here is derived from an EMBL/GenBank/DDBJ whole genome shotgun (WGS) entry which is preliminary data.</text>
</comment>
<organism evidence="1 2">
    <name type="scientific">Acinetobacter baumannii</name>
    <dbReference type="NCBI Taxonomy" id="470"/>
    <lineage>
        <taxon>Bacteria</taxon>
        <taxon>Pseudomonadati</taxon>
        <taxon>Pseudomonadota</taxon>
        <taxon>Gammaproteobacteria</taxon>
        <taxon>Moraxellales</taxon>
        <taxon>Moraxellaceae</taxon>
        <taxon>Acinetobacter</taxon>
        <taxon>Acinetobacter calcoaceticus/baumannii complex</taxon>
    </lineage>
</organism>